<evidence type="ECO:0000313" key="5">
    <source>
        <dbReference type="EMBL" id="QDU01485.1"/>
    </source>
</evidence>
<dbReference type="EMBL" id="CP036347">
    <property type="protein sequence ID" value="QDU01485.1"/>
    <property type="molecule type" value="Genomic_DNA"/>
</dbReference>
<dbReference type="GO" id="GO:0043024">
    <property type="term" value="F:ribosomal small subunit binding"/>
    <property type="evidence" value="ECO:0007669"/>
    <property type="project" value="TreeGrafter"/>
</dbReference>
<evidence type="ECO:0000313" key="6">
    <source>
        <dbReference type="Proteomes" id="UP000320421"/>
    </source>
</evidence>
<comment type="subunit">
    <text evidence="2">Monomer. Binds 30S ribosomal subunits, but not 50S ribosomal subunits or 70S ribosomes.</text>
</comment>
<dbReference type="OrthoDB" id="307788at2"/>
<dbReference type="Gene3D" id="3.30.300.20">
    <property type="match status" value="1"/>
</dbReference>
<proteinExistence type="inferred from homology"/>
<dbReference type="Pfam" id="PF02033">
    <property type="entry name" value="RBFA"/>
    <property type="match status" value="1"/>
</dbReference>
<reference evidence="6 7" key="1">
    <citation type="submission" date="2019-02" db="EMBL/GenBank/DDBJ databases">
        <title>Deep-cultivation of Planctomycetes and their phenomic and genomic characterization uncovers novel biology.</title>
        <authorList>
            <person name="Wiegand S."/>
            <person name="Jogler M."/>
            <person name="Boedeker C."/>
            <person name="Pinto D."/>
            <person name="Vollmers J."/>
            <person name="Rivas-Marin E."/>
            <person name="Kohn T."/>
            <person name="Peeters S.H."/>
            <person name="Heuer A."/>
            <person name="Rast P."/>
            <person name="Oberbeckmann S."/>
            <person name="Bunk B."/>
            <person name="Jeske O."/>
            <person name="Meyerdierks A."/>
            <person name="Storesund J.E."/>
            <person name="Kallscheuer N."/>
            <person name="Luecker S."/>
            <person name="Lage O.M."/>
            <person name="Pohl T."/>
            <person name="Merkel B.J."/>
            <person name="Hornburger P."/>
            <person name="Mueller R.-W."/>
            <person name="Bruemmer F."/>
            <person name="Labrenz M."/>
            <person name="Spormann A.M."/>
            <person name="Op den Camp H."/>
            <person name="Overmann J."/>
            <person name="Amann R."/>
            <person name="Jetten M.S.M."/>
            <person name="Mascher T."/>
            <person name="Medema M.H."/>
            <person name="Devos D.P."/>
            <person name="Kaster A.-K."/>
            <person name="Ovreas L."/>
            <person name="Rohde M."/>
            <person name="Galperin M.Y."/>
            <person name="Jogler C."/>
        </authorList>
    </citation>
    <scope>NUCLEOTIDE SEQUENCE [LARGE SCALE GENOMIC DNA]</scope>
    <source>
        <strain evidence="4 6">HG66A1</strain>
        <strain evidence="5 7">V6</strain>
    </source>
</reference>
<protein>
    <recommendedName>
        <fullName evidence="2">Ribosome-binding factor A</fullName>
    </recommendedName>
</protein>
<comment type="similarity">
    <text evidence="2">Belongs to the RbfA family.</text>
</comment>
<dbReference type="RefSeq" id="WP_145037480.1">
    <property type="nucleotide sequence ID" value="NZ_CP036266.1"/>
</dbReference>
<dbReference type="SUPFAM" id="SSF89919">
    <property type="entry name" value="Ribosome-binding factor A, RbfA"/>
    <property type="match status" value="1"/>
</dbReference>
<accession>A0A5A8BB47</accession>
<dbReference type="InterPro" id="IPR015946">
    <property type="entry name" value="KH_dom-like_a/b"/>
</dbReference>
<name>A0A517PJ88_9PLAN</name>
<comment type="subcellular location">
    <subcellularLocation>
        <location evidence="2">Cytoplasm</location>
    </subcellularLocation>
</comment>
<dbReference type="GO" id="GO:0005829">
    <property type="term" value="C:cytosol"/>
    <property type="evidence" value="ECO:0007669"/>
    <property type="project" value="TreeGrafter"/>
</dbReference>
<dbReference type="NCBIfam" id="TIGR00082">
    <property type="entry name" value="rbfA"/>
    <property type="match status" value="1"/>
</dbReference>
<evidence type="ECO:0000256" key="3">
    <source>
        <dbReference type="SAM" id="MobiDB-lite"/>
    </source>
</evidence>
<keyword evidence="6" id="KW-1185">Reference proteome</keyword>
<feature type="compositionally biased region" description="Acidic residues" evidence="3">
    <location>
        <begin position="127"/>
        <end position="139"/>
    </location>
</feature>
<accession>A0A517PJ88</accession>
<evidence type="ECO:0000256" key="1">
    <source>
        <dbReference type="ARBA" id="ARBA00022517"/>
    </source>
</evidence>
<dbReference type="InterPro" id="IPR023799">
    <property type="entry name" value="RbfA_dom_sf"/>
</dbReference>
<dbReference type="GO" id="GO:0030490">
    <property type="term" value="P:maturation of SSU-rRNA"/>
    <property type="evidence" value="ECO:0007669"/>
    <property type="project" value="UniProtKB-UniRule"/>
</dbReference>
<comment type="function">
    <text evidence="2">One of several proteins that assist in the late maturation steps of the functional core of the 30S ribosomal subunit. Associates with free 30S ribosomal subunits (but not with 30S subunits that are part of 70S ribosomes or polysomes). Required for efficient processing of 16S rRNA. May interact with the 5'-terminal helix region of 16S rRNA.</text>
</comment>
<dbReference type="InterPro" id="IPR000238">
    <property type="entry name" value="RbfA"/>
</dbReference>
<dbReference type="HAMAP" id="MF_00003">
    <property type="entry name" value="RbfA"/>
    <property type="match status" value="1"/>
</dbReference>
<dbReference type="Proteomes" id="UP000320722">
    <property type="component" value="Chromosome"/>
</dbReference>
<feature type="region of interest" description="Disordered" evidence="3">
    <location>
        <begin position="114"/>
        <end position="139"/>
    </location>
</feature>
<keyword evidence="1 2" id="KW-0690">Ribosome biogenesis</keyword>
<gene>
    <name evidence="2 4" type="primary">rbfA</name>
    <name evidence="4" type="ORF">HG66A1_12090</name>
    <name evidence="5" type="ORF">V6x_11650</name>
</gene>
<dbReference type="EMBL" id="CP036266">
    <property type="protein sequence ID" value="QDT19444.1"/>
    <property type="molecule type" value="Genomic_DNA"/>
</dbReference>
<dbReference type="PANTHER" id="PTHR33515">
    <property type="entry name" value="RIBOSOME-BINDING FACTOR A, CHLOROPLASTIC-RELATED"/>
    <property type="match status" value="1"/>
</dbReference>
<dbReference type="Proteomes" id="UP000320421">
    <property type="component" value="Chromosome"/>
</dbReference>
<dbReference type="AlphaFoldDB" id="A0A517PJ88"/>
<organism evidence="4 6">
    <name type="scientific">Gimesia chilikensis</name>
    <dbReference type="NCBI Taxonomy" id="2605989"/>
    <lineage>
        <taxon>Bacteria</taxon>
        <taxon>Pseudomonadati</taxon>
        <taxon>Planctomycetota</taxon>
        <taxon>Planctomycetia</taxon>
        <taxon>Planctomycetales</taxon>
        <taxon>Planctomycetaceae</taxon>
        <taxon>Gimesia</taxon>
    </lineage>
</organism>
<evidence type="ECO:0000256" key="2">
    <source>
        <dbReference type="HAMAP-Rule" id="MF_00003"/>
    </source>
</evidence>
<keyword evidence="2" id="KW-0963">Cytoplasm</keyword>
<evidence type="ECO:0000313" key="7">
    <source>
        <dbReference type="Proteomes" id="UP000320722"/>
    </source>
</evidence>
<accession>A0A517W8A4</accession>
<sequence>MTSRRLAKIAQAIKETVSTTVLFQLRDPRISNVTVLHVEVAPDVQSAKVYISIMGDERTKALCMHGLESARGFIQSKIADRIQTRYTPVIKFVQDTAVKDTMDTLRILDELQHEREQEEATQHLSSEEDGPLEEAPPED</sequence>
<evidence type="ECO:0000313" key="4">
    <source>
        <dbReference type="EMBL" id="QDT19444.1"/>
    </source>
</evidence>
<dbReference type="PANTHER" id="PTHR33515:SF1">
    <property type="entry name" value="RIBOSOME-BINDING FACTOR A, CHLOROPLASTIC-RELATED"/>
    <property type="match status" value="1"/>
</dbReference>